<dbReference type="EMBL" id="CP062942">
    <property type="protein sequence ID" value="QOL52233.1"/>
    <property type="molecule type" value="Genomic_DNA"/>
</dbReference>
<dbReference type="SUPFAM" id="SSF47413">
    <property type="entry name" value="lambda repressor-like DNA-binding domains"/>
    <property type="match status" value="1"/>
</dbReference>
<proteinExistence type="predicted"/>
<keyword evidence="3" id="KW-1185">Reference proteome</keyword>
<dbReference type="KEGG" id="mlir:LPB04_23780"/>
<dbReference type="InterPro" id="IPR001387">
    <property type="entry name" value="Cro/C1-type_HTH"/>
</dbReference>
<dbReference type="Gene3D" id="1.10.260.40">
    <property type="entry name" value="lambda repressor-like DNA-binding domains"/>
    <property type="match status" value="1"/>
</dbReference>
<reference evidence="2 3" key="1">
    <citation type="submission" date="2020-10" db="EMBL/GenBank/DDBJ databases">
        <title>Genome sequencing of Massilia sp. LPB0304.</title>
        <authorList>
            <person name="Kim J."/>
        </authorList>
    </citation>
    <scope>NUCLEOTIDE SEQUENCE [LARGE SCALE GENOMIC DNA]</scope>
    <source>
        <strain evidence="2 3">LPB0304</strain>
        <plasmid evidence="2 3">unnamed1</plasmid>
    </source>
</reference>
<name>A0A7L9UAZ2_9BURK</name>
<feature type="domain" description="HTH cro/C1-type" evidence="1">
    <location>
        <begin position="16"/>
        <end position="74"/>
    </location>
</feature>
<accession>A0A7L9UAZ2</accession>
<dbReference type="SMART" id="SM00530">
    <property type="entry name" value="HTH_XRE"/>
    <property type="match status" value="1"/>
</dbReference>
<dbReference type="Pfam" id="PF13560">
    <property type="entry name" value="HTH_31"/>
    <property type="match status" value="1"/>
</dbReference>
<dbReference type="PROSITE" id="PS50943">
    <property type="entry name" value="HTH_CROC1"/>
    <property type="match status" value="1"/>
</dbReference>
<dbReference type="CDD" id="cd00093">
    <property type="entry name" value="HTH_XRE"/>
    <property type="match status" value="1"/>
</dbReference>
<sequence>MPVRNPSSNSIIGLRLRQARQRRRWAQDELGVMAGLEESSSSARISRYESGIHEPPFQFVESLARVMDISPAYFYCPDDRLAELILIYSALPEAERQTLLHSIKNLFGRDFL</sequence>
<gene>
    <name evidence="2" type="ORF">LPB04_23780</name>
</gene>
<evidence type="ECO:0000313" key="2">
    <source>
        <dbReference type="EMBL" id="QOL52233.1"/>
    </source>
</evidence>
<dbReference type="GO" id="GO:0003677">
    <property type="term" value="F:DNA binding"/>
    <property type="evidence" value="ECO:0007669"/>
    <property type="project" value="InterPro"/>
</dbReference>
<organism evidence="2 3">
    <name type="scientific">Massilia litorea</name>
    <dbReference type="NCBI Taxonomy" id="2769491"/>
    <lineage>
        <taxon>Bacteria</taxon>
        <taxon>Pseudomonadati</taxon>
        <taxon>Pseudomonadota</taxon>
        <taxon>Betaproteobacteria</taxon>
        <taxon>Burkholderiales</taxon>
        <taxon>Oxalobacteraceae</taxon>
        <taxon>Telluria group</taxon>
        <taxon>Massilia</taxon>
    </lineage>
</organism>
<keyword evidence="2" id="KW-0614">Plasmid</keyword>
<evidence type="ECO:0000313" key="3">
    <source>
        <dbReference type="Proteomes" id="UP000593875"/>
    </source>
</evidence>
<protein>
    <submittedName>
        <fullName evidence="2">Helix-turn-helix transcriptional regulator</fullName>
    </submittedName>
</protein>
<dbReference type="Proteomes" id="UP000593875">
    <property type="component" value="Plasmid unnamed1"/>
</dbReference>
<evidence type="ECO:0000259" key="1">
    <source>
        <dbReference type="PROSITE" id="PS50943"/>
    </source>
</evidence>
<geneLocation type="plasmid" evidence="2 3">
    <name>unnamed1</name>
</geneLocation>
<dbReference type="InterPro" id="IPR010982">
    <property type="entry name" value="Lambda_DNA-bd_dom_sf"/>
</dbReference>
<dbReference type="AlphaFoldDB" id="A0A7L9UAZ2"/>
<dbReference type="RefSeq" id="WP_193689200.1">
    <property type="nucleotide sequence ID" value="NZ_CP062942.1"/>
</dbReference>